<dbReference type="Proteomes" id="UP000028704">
    <property type="component" value="Unassembled WGS sequence"/>
</dbReference>
<reference evidence="2 3" key="1">
    <citation type="journal article" date="2014" name="Int. J. Syst. Evol. Microbiol.">
        <title>Phylogenomics and the dynamic genome evolution of the genus Streptococcus.</title>
        <authorList>
            <consortium name="The Broad Institute Genome Sequencing Platform"/>
            <person name="Richards V.P."/>
            <person name="Palmer S.R."/>
            <person name="Pavinski Bitar P.D."/>
            <person name="Qin X."/>
            <person name="Weinstock G.M."/>
            <person name="Highlander S.K."/>
            <person name="Town C.D."/>
            <person name="Burne R.A."/>
            <person name="Stanhope M.J."/>
        </authorList>
    </citation>
    <scope>NUCLEOTIDE SEQUENCE [LARGE SCALE GENOMIC DNA]</scope>
    <source>
        <strain evidence="2 3">CECT 5772</strain>
    </source>
</reference>
<feature type="compositionally biased region" description="Polar residues" evidence="1">
    <location>
        <begin position="50"/>
        <end position="60"/>
    </location>
</feature>
<dbReference type="InterPro" id="IPR049803">
    <property type="entry name" value="RiPP_thiocil-like"/>
</dbReference>
<evidence type="ECO:0000256" key="1">
    <source>
        <dbReference type="SAM" id="MobiDB-lite"/>
    </source>
</evidence>
<gene>
    <name evidence="2" type="ORF">CECT5772_09367</name>
</gene>
<dbReference type="NCBIfam" id="NF033482">
    <property type="entry name" value="RiPP_thiocil"/>
    <property type="match status" value="1"/>
</dbReference>
<name>A0A922NTK8_9STRE</name>
<proteinExistence type="predicted"/>
<dbReference type="EMBL" id="AWEX01000100">
    <property type="protein sequence ID" value="KED03705.1"/>
    <property type="molecule type" value="Genomic_DNA"/>
</dbReference>
<accession>A0A922NTK8</accession>
<comment type="caution">
    <text evidence="2">The sequence shown here is derived from an EMBL/GenBank/DDBJ whole genome shotgun (WGS) entry which is preliminary data.</text>
</comment>
<protein>
    <recommendedName>
        <fullName evidence="4">Thiocillin family RiPP</fullName>
    </recommendedName>
</protein>
<organism evidence="2 3">
    <name type="scientific">Streptococcus equi subsp. ruminatorum CECT 5772</name>
    <dbReference type="NCBI Taxonomy" id="1051981"/>
    <lineage>
        <taxon>Bacteria</taxon>
        <taxon>Bacillati</taxon>
        <taxon>Bacillota</taxon>
        <taxon>Bacilli</taxon>
        <taxon>Lactobacillales</taxon>
        <taxon>Streptococcaceae</taxon>
        <taxon>Streptococcus</taxon>
    </lineage>
</organism>
<evidence type="ECO:0008006" key="4">
    <source>
        <dbReference type="Google" id="ProtNLM"/>
    </source>
</evidence>
<evidence type="ECO:0000313" key="2">
    <source>
        <dbReference type="EMBL" id="KED03705.1"/>
    </source>
</evidence>
<feature type="region of interest" description="Disordered" evidence="1">
    <location>
        <begin position="36"/>
        <end position="60"/>
    </location>
</feature>
<feature type="compositionally biased region" description="Low complexity" evidence="1">
    <location>
        <begin position="38"/>
        <end position="49"/>
    </location>
</feature>
<dbReference type="RefSeq" id="WP_037581659.1">
    <property type="nucleotide sequence ID" value="NZ_AWEX01000100.1"/>
</dbReference>
<evidence type="ECO:0000313" key="3">
    <source>
        <dbReference type="Proteomes" id="UP000028704"/>
    </source>
</evidence>
<sequence length="60" mass="6297">MRSIEHIIEEINPFITEELFLEEQLEMDNMAASFGTVSSASTGSCPGSSVGTLSSASTVG</sequence>
<dbReference type="AlphaFoldDB" id="A0A922NTK8"/>